<protein>
    <recommendedName>
        <fullName evidence="2">DUF4476 domain-containing protein</fullName>
    </recommendedName>
</protein>
<accession>A0AB34JR50</accession>
<dbReference type="PANTHER" id="PTHR24114">
    <property type="entry name" value="LEUCINE RICH REPEAT FAMILY PROTEIN"/>
    <property type="match status" value="1"/>
</dbReference>
<evidence type="ECO:0000259" key="2">
    <source>
        <dbReference type="Pfam" id="PF14771"/>
    </source>
</evidence>
<feature type="domain" description="DUF4476" evidence="2">
    <location>
        <begin position="582"/>
        <end position="668"/>
    </location>
</feature>
<name>A0AB34JR50_PRYPA</name>
<dbReference type="Gene3D" id="3.80.10.10">
    <property type="entry name" value="Ribonuclease Inhibitor"/>
    <property type="match status" value="3"/>
</dbReference>
<dbReference type="EMBL" id="JBGBPQ010000005">
    <property type="protein sequence ID" value="KAL1523572.1"/>
    <property type="molecule type" value="Genomic_DNA"/>
</dbReference>
<dbReference type="SUPFAM" id="SSF52047">
    <property type="entry name" value="RNI-like"/>
    <property type="match status" value="1"/>
</dbReference>
<dbReference type="Pfam" id="PF14771">
    <property type="entry name" value="DUF4476"/>
    <property type="match status" value="1"/>
</dbReference>
<organism evidence="3 4">
    <name type="scientific">Prymnesium parvum</name>
    <name type="common">Toxic golden alga</name>
    <dbReference type="NCBI Taxonomy" id="97485"/>
    <lineage>
        <taxon>Eukaryota</taxon>
        <taxon>Haptista</taxon>
        <taxon>Haptophyta</taxon>
        <taxon>Prymnesiophyceae</taxon>
        <taxon>Prymnesiales</taxon>
        <taxon>Prymnesiaceae</taxon>
        <taxon>Prymnesium</taxon>
    </lineage>
</organism>
<comment type="caution">
    <text evidence="3">The sequence shown here is derived from an EMBL/GenBank/DDBJ whole genome shotgun (WGS) entry which is preliminary data.</text>
</comment>
<sequence length="685" mass="75718">MADQELEDGEEGEEEWESEASWESDVDSEAEIAEIMQLDLTEEAQQSGKQEYLTKCSELKIVPVAMFIAKLECEYINLRHHGMGVKGAICISAALMVNQKIRSLNLGDNWFGNEGVHAIAEVLSTNTTLTSLNLSDNRIGLPGARSLCRRLQDNNSLAELNLKGNKLDDRAAVPLSEALRNSSSLTKVDLSYNQFGEAAGKLFGEMLSGHAHLLEVNLKWNALKAKGGAAVAEGIKNNQVLNKVDLGWNGLGDKGTIAVGDMLTNNTSITHLDVSHNRINLDGALALSEGIKNNQNLLSLELGFNPMGMQQGMVCNVAGVQAIVEALKHNGNLETVGLTNVQSGGSTNRGRASRFDPKNPDGHYVVDLSQPWDRFLAETLYDRMMEEGGESWINVTFDSSIVEIVKGGEKWELPAKGTLEFDYITWKRGLEATFELDLSNPCELFMAEQLFSKAAAAESDGGNEALRECRLNDTPFEPGSELPNQGTLHVVYYSTKPKDELEFDVQLNLGIPNGRVMCQRLWERCLTTPTDTWKDAKLDGSAVDLSQWEYPEVPQEGDLELTYAVRLAIKPYDRGVHFTSPMDKKAFGKLEKTLSGQALTDFDKVHLITQAALRNYFTSQQVQLLLGLVTLRKGKLEVAVMLHARMVDEHNFNNVLQSLGSEADRQAVLDMVEANNKRKGRKMRK</sequence>
<dbReference type="AlphaFoldDB" id="A0AB34JR50"/>
<dbReference type="SMART" id="SM00368">
    <property type="entry name" value="LRR_RI"/>
    <property type="match status" value="8"/>
</dbReference>
<evidence type="ECO:0000313" key="3">
    <source>
        <dbReference type="EMBL" id="KAL1523572.1"/>
    </source>
</evidence>
<reference evidence="3 4" key="1">
    <citation type="journal article" date="2024" name="Science">
        <title>Giant polyketide synthase enzymes in the biosynthesis of giant marine polyether toxins.</title>
        <authorList>
            <person name="Fallon T.R."/>
            <person name="Shende V.V."/>
            <person name="Wierzbicki I.H."/>
            <person name="Pendleton A.L."/>
            <person name="Watervoot N.F."/>
            <person name="Auber R.P."/>
            <person name="Gonzalez D.J."/>
            <person name="Wisecaver J.H."/>
            <person name="Moore B.S."/>
        </authorList>
    </citation>
    <scope>NUCLEOTIDE SEQUENCE [LARGE SCALE GENOMIC DNA]</scope>
    <source>
        <strain evidence="3 4">12B1</strain>
    </source>
</reference>
<dbReference type="Proteomes" id="UP001515480">
    <property type="component" value="Unassembled WGS sequence"/>
</dbReference>
<evidence type="ECO:0000313" key="4">
    <source>
        <dbReference type="Proteomes" id="UP001515480"/>
    </source>
</evidence>
<dbReference type="InterPro" id="IPR001611">
    <property type="entry name" value="Leu-rich_rpt"/>
</dbReference>
<dbReference type="Pfam" id="PF13516">
    <property type="entry name" value="LRR_6"/>
    <property type="match status" value="7"/>
</dbReference>
<dbReference type="InterPro" id="IPR028011">
    <property type="entry name" value="DUF4476"/>
</dbReference>
<dbReference type="PANTHER" id="PTHR24114:SF2">
    <property type="entry name" value="F-BOX DOMAIN-CONTAINING PROTEIN-RELATED"/>
    <property type="match status" value="1"/>
</dbReference>
<evidence type="ECO:0000256" key="1">
    <source>
        <dbReference type="SAM" id="MobiDB-lite"/>
    </source>
</evidence>
<feature type="region of interest" description="Disordered" evidence="1">
    <location>
        <begin position="1"/>
        <end position="26"/>
    </location>
</feature>
<keyword evidence="4" id="KW-1185">Reference proteome</keyword>
<gene>
    <name evidence="3" type="ORF">AB1Y20_018508</name>
</gene>
<proteinExistence type="predicted"/>
<dbReference type="InterPro" id="IPR032675">
    <property type="entry name" value="LRR_dom_sf"/>
</dbReference>
<dbReference type="InterPro" id="IPR052394">
    <property type="entry name" value="LRR-containing"/>
</dbReference>